<evidence type="ECO:0000313" key="2">
    <source>
        <dbReference type="Proteomes" id="UP000002668"/>
    </source>
</evidence>
<dbReference type="Proteomes" id="UP000002668">
    <property type="component" value="Genome"/>
</dbReference>
<evidence type="ECO:0000313" key="1">
    <source>
        <dbReference type="EMBL" id="CBX93210.1"/>
    </source>
</evidence>
<dbReference type="InParanoid" id="E4ZPI5"/>
<sequence>MANSNLQRTRMTVTIVYQACVGRPRSTCVGGAYRLNIPLHPDLAFTRKMATSLNGKEASTAFIFMTASIATSMYTSCQCWYRWRTGNHSRQP</sequence>
<dbReference type="VEuPathDB" id="FungiDB:LEMA_P041110.1"/>
<gene>
    <name evidence="1" type="ORF">LEMA_P041110.1</name>
</gene>
<dbReference type="HOGENOM" id="CLU_2413645_0_0_1"/>
<accession>E4ZPI5</accession>
<reference evidence="2" key="1">
    <citation type="journal article" date="2011" name="Nat. Commun.">
        <title>Effector diversification within compartments of the Leptosphaeria maculans genome affected by Repeat-Induced Point mutations.</title>
        <authorList>
            <person name="Rouxel T."/>
            <person name="Grandaubert J."/>
            <person name="Hane J.K."/>
            <person name="Hoede C."/>
            <person name="van de Wouw A.P."/>
            <person name="Couloux A."/>
            <person name="Dominguez V."/>
            <person name="Anthouard V."/>
            <person name="Bally P."/>
            <person name="Bourras S."/>
            <person name="Cozijnsen A.J."/>
            <person name="Ciuffetti L.M."/>
            <person name="Degrave A."/>
            <person name="Dilmaghani A."/>
            <person name="Duret L."/>
            <person name="Fudal I."/>
            <person name="Goodwin S.B."/>
            <person name="Gout L."/>
            <person name="Glaser N."/>
            <person name="Linglin J."/>
            <person name="Kema G.H.J."/>
            <person name="Lapalu N."/>
            <person name="Lawrence C.B."/>
            <person name="May K."/>
            <person name="Meyer M."/>
            <person name="Ollivier B."/>
            <person name="Poulain J."/>
            <person name="Schoch C.L."/>
            <person name="Simon A."/>
            <person name="Spatafora J.W."/>
            <person name="Stachowiak A."/>
            <person name="Turgeon B.G."/>
            <person name="Tyler B.M."/>
            <person name="Vincent D."/>
            <person name="Weissenbach J."/>
            <person name="Amselem J."/>
            <person name="Quesneville H."/>
            <person name="Oliver R.P."/>
            <person name="Wincker P."/>
            <person name="Balesdent M.-H."/>
            <person name="Howlett B.J."/>
        </authorList>
    </citation>
    <scope>NUCLEOTIDE SEQUENCE [LARGE SCALE GENOMIC DNA]</scope>
    <source>
        <strain evidence="2">JN3 / isolate v23.1.3 / race Av1-4-5-6-7-8</strain>
    </source>
</reference>
<organism evidence="2">
    <name type="scientific">Leptosphaeria maculans (strain JN3 / isolate v23.1.3 / race Av1-4-5-6-7-8)</name>
    <name type="common">Blackleg fungus</name>
    <name type="synonym">Phoma lingam</name>
    <dbReference type="NCBI Taxonomy" id="985895"/>
    <lineage>
        <taxon>Eukaryota</taxon>
        <taxon>Fungi</taxon>
        <taxon>Dikarya</taxon>
        <taxon>Ascomycota</taxon>
        <taxon>Pezizomycotina</taxon>
        <taxon>Dothideomycetes</taxon>
        <taxon>Pleosporomycetidae</taxon>
        <taxon>Pleosporales</taxon>
        <taxon>Pleosporineae</taxon>
        <taxon>Leptosphaeriaceae</taxon>
        <taxon>Plenodomus</taxon>
        <taxon>Plenodomus lingam/Leptosphaeria maculans species complex</taxon>
    </lineage>
</organism>
<keyword evidence="2" id="KW-1185">Reference proteome</keyword>
<name>E4ZPI5_LEPMJ</name>
<dbReference type="AlphaFoldDB" id="E4ZPI5"/>
<proteinExistence type="predicted"/>
<protein>
    <submittedName>
        <fullName evidence="1">Predicted protein</fullName>
    </submittedName>
</protein>
<dbReference type="EMBL" id="FP929105">
    <property type="protein sequence ID" value="CBX93210.1"/>
    <property type="molecule type" value="Genomic_DNA"/>
</dbReference>